<accession>A0A6J6I6F1</accession>
<dbReference type="EMBL" id="CAEZUZ010000159">
    <property type="protein sequence ID" value="CAB4620966.1"/>
    <property type="molecule type" value="Genomic_DNA"/>
</dbReference>
<dbReference type="AlphaFoldDB" id="A0A6J6I6F1"/>
<evidence type="ECO:0000256" key="1">
    <source>
        <dbReference type="SAM" id="Phobius"/>
    </source>
</evidence>
<dbReference type="GO" id="GO:0020037">
    <property type="term" value="F:heme binding"/>
    <property type="evidence" value="ECO:0007669"/>
    <property type="project" value="InterPro"/>
</dbReference>
<proteinExistence type="predicted"/>
<dbReference type="InterPro" id="IPR023616">
    <property type="entry name" value="Cyt_c_oxase-like_su1_dom"/>
</dbReference>
<dbReference type="GO" id="GO:0016020">
    <property type="term" value="C:membrane"/>
    <property type="evidence" value="ECO:0007669"/>
    <property type="project" value="InterPro"/>
</dbReference>
<feature type="transmembrane region" description="Helical" evidence="1">
    <location>
        <begin position="110"/>
        <end position="136"/>
    </location>
</feature>
<feature type="transmembrane region" description="Helical" evidence="1">
    <location>
        <begin position="269"/>
        <end position="291"/>
    </location>
</feature>
<feature type="domain" description="Cytochrome oxidase subunit I profile" evidence="2">
    <location>
        <begin position="51"/>
        <end position="550"/>
    </location>
</feature>
<name>A0A6J6I6F1_9ZZZZ</name>
<feature type="transmembrane region" description="Helical" evidence="1">
    <location>
        <begin position="415"/>
        <end position="433"/>
    </location>
</feature>
<keyword evidence="1" id="KW-1133">Transmembrane helix</keyword>
<dbReference type="GO" id="GO:0015990">
    <property type="term" value="P:electron transport coupled proton transport"/>
    <property type="evidence" value="ECO:0007669"/>
    <property type="project" value="TreeGrafter"/>
</dbReference>
<gene>
    <name evidence="3" type="ORF">UFOPK1889_00903</name>
</gene>
<dbReference type="PANTHER" id="PTHR10422">
    <property type="entry name" value="CYTOCHROME C OXIDASE SUBUNIT 1"/>
    <property type="match status" value="1"/>
</dbReference>
<feature type="transmembrane region" description="Helical" evidence="1">
    <location>
        <begin position="375"/>
        <end position="395"/>
    </location>
</feature>
<dbReference type="GO" id="GO:0004129">
    <property type="term" value="F:cytochrome-c oxidase activity"/>
    <property type="evidence" value="ECO:0007669"/>
    <property type="project" value="InterPro"/>
</dbReference>
<dbReference type="Pfam" id="PF00115">
    <property type="entry name" value="COX1"/>
    <property type="match status" value="1"/>
</dbReference>
<evidence type="ECO:0000259" key="2">
    <source>
        <dbReference type="PROSITE" id="PS50855"/>
    </source>
</evidence>
<dbReference type="PANTHER" id="PTHR10422:SF29">
    <property type="entry name" value="CYTOCHROME C OXIDASE SUBUNIT 1 HOMOLOG, BACTEROID"/>
    <property type="match status" value="1"/>
</dbReference>
<feature type="transmembrane region" description="Helical" evidence="1">
    <location>
        <begin position="69"/>
        <end position="90"/>
    </location>
</feature>
<dbReference type="InterPro" id="IPR000883">
    <property type="entry name" value="Cyt_C_Oxase_1"/>
</dbReference>
<dbReference type="GO" id="GO:0009060">
    <property type="term" value="P:aerobic respiration"/>
    <property type="evidence" value="ECO:0007669"/>
    <property type="project" value="InterPro"/>
</dbReference>
<keyword evidence="1" id="KW-0812">Transmembrane</keyword>
<feature type="transmembrane region" description="Helical" evidence="1">
    <location>
        <begin position="445"/>
        <end position="465"/>
    </location>
</feature>
<dbReference type="PRINTS" id="PR01165">
    <property type="entry name" value="CYCOXIDASEI"/>
</dbReference>
<feature type="transmembrane region" description="Helical" evidence="1">
    <location>
        <begin position="148"/>
        <end position="171"/>
    </location>
</feature>
<dbReference type="GO" id="GO:0022904">
    <property type="term" value="P:respiratory electron transport chain"/>
    <property type="evidence" value="ECO:0007669"/>
    <property type="project" value="TreeGrafter"/>
</dbReference>
<feature type="transmembrane region" description="Helical" evidence="1">
    <location>
        <begin position="183"/>
        <end position="209"/>
    </location>
</feature>
<dbReference type="Gene3D" id="1.20.210.10">
    <property type="entry name" value="Cytochrome c oxidase-like, subunit I domain"/>
    <property type="match status" value="1"/>
</dbReference>
<evidence type="ECO:0000313" key="3">
    <source>
        <dbReference type="EMBL" id="CAB4620966.1"/>
    </source>
</evidence>
<feature type="transmembrane region" description="Helical" evidence="1">
    <location>
        <begin position="340"/>
        <end position="363"/>
    </location>
</feature>
<sequence>MGSVGSLHLGVHALKVHPNWRGVSGRPSEMTTIVNNVGDTTHVQSTGSSFVVATGQWVTSSDHKKIGRLFVGASLLFAVVAAVTGAILGFERMSPDHMQIFSGNASVQVISFFHFALVFGVLAPLFVGIAIAVVPMQVGSRAISLPRLAQYAFWAWFFGALLVIVSLIGNGGPGGGNSNMVDLYLLGLALAIVGVLAGSLVIATTVLTSRTPGMTLDLIPAFSWAALVGSVASLLSLPVALGTIVYLYVDHEHTGKTFGADGINTHLGWVVSQPMSLVFIVMALGVLAEVAPVTARVRQPLRPVVLGGLALATSAVLGAVTQTSHVLEWTGTNSDKVKSAIPFLVFNGLPLLGILITIALAMLSLKEGKPRINAAFVLATFGSLMILVGAAGNFVGSVSSAGVTATSFGEGTTLYFVYGGVLSAIGALTHWAPKLWGRVLSDTKVLGLAALGLLGTIASSFPMYIAGFANQPANSVNGFKYGGPIALWNGLAGLGHVLLIVTVLGFVGLLVAAVLGGEQASDDPFDGHTLEWAIPSPAPVNNFAELPLVNSSEPVLDAKPSSQEVSA</sequence>
<feature type="transmembrane region" description="Helical" evidence="1">
    <location>
        <begin position="303"/>
        <end position="320"/>
    </location>
</feature>
<protein>
    <submittedName>
        <fullName evidence="3">Unannotated protein</fullName>
    </submittedName>
</protein>
<organism evidence="3">
    <name type="scientific">freshwater metagenome</name>
    <dbReference type="NCBI Taxonomy" id="449393"/>
    <lineage>
        <taxon>unclassified sequences</taxon>
        <taxon>metagenomes</taxon>
        <taxon>ecological metagenomes</taxon>
    </lineage>
</organism>
<dbReference type="SUPFAM" id="SSF81442">
    <property type="entry name" value="Cytochrome c oxidase subunit I-like"/>
    <property type="match status" value="1"/>
</dbReference>
<feature type="transmembrane region" description="Helical" evidence="1">
    <location>
        <begin position="221"/>
        <end position="249"/>
    </location>
</feature>
<dbReference type="InterPro" id="IPR036927">
    <property type="entry name" value="Cyt_c_oxase-like_su1_sf"/>
</dbReference>
<keyword evidence="1" id="KW-0472">Membrane</keyword>
<reference evidence="3" key="1">
    <citation type="submission" date="2020-05" db="EMBL/GenBank/DDBJ databases">
        <authorList>
            <person name="Chiriac C."/>
            <person name="Salcher M."/>
            <person name="Ghai R."/>
            <person name="Kavagutti S V."/>
        </authorList>
    </citation>
    <scope>NUCLEOTIDE SEQUENCE</scope>
</reference>
<dbReference type="PROSITE" id="PS50855">
    <property type="entry name" value="COX1"/>
    <property type="match status" value="1"/>
</dbReference>
<feature type="transmembrane region" description="Helical" evidence="1">
    <location>
        <begin position="485"/>
        <end position="515"/>
    </location>
</feature>